<keyword evidence="22" id="KW-1185">Reference proteome</keyword>
<evidence type="ECO:0000256" key="18">
    <source>
        <dbReference type="PIRSR" id="PIRSR605478-5"/>
    </source>
</evidence>
<comment type="caution">
    <text evidence="21">The sequence shown here is derived from an EMBL/GenBank/DDBJ whole genome shotgun (WGS) entry which is preliminary data.</text>
</comment>
<feature type="binding site" evidence="15">
    <location>
        <position position="467"/>
    </location>
    <ligand>
        <name>substrate</name>
    </ligand>
</feature>
<name>A0A6N9SWX4_9HYPH</name>
<keyword evidence="10 17" id="KW-0460">Magnesium</keyword>
<dbReference type="Pfam" id="PF00456">
    <property type="entry name" value="Transketolase_N"/>
    <property type="match status" value="1"/>
</dbReference>
<feature type="binding site" evidence="15">
    <location>
        <position position="479"/>
    </location>
    <ligand>
        <name>substrate</name>
    </ligand>
</feature>
<evidence type="ECO:0000256" key="1">
    <source>
        <dbReference type="ARBA" id="ARBA00001913"/>
    </source>
</evidence>
<comment type="cofactor">
    <cofactor evidence="19">
        <name>Mg(2+)</name>
        <dbReference type="ChEBI" id="CHEBI:18420"/>
    </cofactor>
    <cofactor evidence="19">
        <name>Ca(2+)</name>
        <dbReference type="ChEBI" id="CHEBI:29108"/>
    </cofactor>
    <cofactor evidence="19">
        <name>Mn(2+)</name>
        <dbReference type="ChEBI" id="CHEBI:29035"/>
    </cofactor>
    <cofactor evidence="19">
        <name>Co(2+)</name>
        <dbReference type="ChEBI" id="CHEBI:48828"/>
    </cofactor>
    <text evidence="19">Binds 1 Mg(2+) ion per subunit. Can also utilize other divalent metal cations, such as Ca(2+), Mn(2+) and Co(2+).</text>
</comment>
<comment type="cofactor">
    <cofactor evidence="2">
        <name>Co(2+)</name>
        <dbReference type="ChEBI" id="CHEBI:48828"/>
    </cofactor>
</comment>
<dbReference type="GO" id="GO:0004802">
    <property type="term" value="F:transketolase activity"/>
    <property type="evidence" value="ECO:0007669"/>
    <property type="project" value="UniProtKB-UniRule"/>
</dbReference>
<feature type="binding site" evidence="16">
    <location>
        <begin position="128"/>
        <end position="130"/>
    </location>
    <ligand>
        <name>thiamine diphosphate</name>
        <dbReference type="ChEBI" id="CHEBI:58937"/>
    </ligand>
</feature>
<feature type="binding site" evidence="15">
    <location>
        <position position="363"/>
    </location>
    <ligand>
        <name>substrate</name>
    </ligand>
</feature>
<dbReference type="SUPFAM" id="SSF52518">
    <property type="entry name" value="Thiamin diphosphate-binding fold (THDP-binding)"/>
    <property type="match status" value="2"/>
</dbReference>
<evidence type="ECO:0000256" key="14">
    <source>
        <dbReference type="PIRSR" id="PIRSR605478-1"/>
    </source>
</evidence>
<organism evidence="21 22">
    <name type="scientific">Jiella pacifica</name>
    <dbReference type="NCBI Taxonomy" id="2696469"/>
    <lineage>
        <taxon>Bacteria</taxon>
        <taxon>Pseudomonadati</taxon>
        <taxon>Pseudomonadota</taxon>
        <taxon>Alphaproteobacteria</taxon>
        <taxon>Hyphomicrobiales</taxon>
        <taxon>Aurantimonadaceae</taxon>
        <taxon>Jiella</taxon>
    </lineage>
</organism>
<dbReference type="InterPro" id="IPR033247">
    <property type="entry name" value="Transketolase_fam"/>
</dbReference>
<comment type="cofactor">
    <cofactor evidence="1">
        <name>Ca(2+)</name>
        <dbReference type="ChEBI" id="CHEBI:29108"/>
    </cofactor>
</comment>
<feature type="site" description="Important for catalytic activity" evidence="18">
    <location>
        <position position="270"/>
    </location>
</feature>
<dbReference type="PROSITE" id="PS00802">
    <property type="entry name" value="TRANSKETOLASE_2"/>
    <property type="match status" value="1"/>
</dbReference>
<dbReference type="FunFam" id="3.40.50.970:FF:000003">
    <property type="entry name" value="Transketolase"/>
    <property type="match status" value="1"/>
</dbReference>
<dbReference type="GO" id="GO:0005829">
    <property type="term" value="C:cytosol"/>
    <property type="evidence" value="ECO:0007669"/>
    <property type="project" value="TreeGrafter"/>
</dbReference>
<dbReference type="SMART" id="SM00861">
    <property type="entry name" value="Transket_pyr"/>
    <property type="match status" value="1"/>
</dbReference>
<keyword evidence="8 17" id="KW-0479">Metal-binding</keyword>
<feature type="binding site" evidence="16">
    <location>
        <position position="196"/>
    </location>
    <ligand>
        <name>thiamine diphosphate</name>
        <dbReference type="ChEBI" id="CHEBI:58937"/>
    </ligand>
</feature>
<comment type="catalytic activity">
    <reaction evidence="12 19">
        <text>D-sedoheptulose 7-phosphate + D-glyceraldehyde 3-phosphate = aldehydo-D-ribose 5-phosphate + D-xylulose 5-phosphate</text>
        <dbReference type="Rhea" id="RHEA:10508"/>
        <dbReference type="ChEBI" id="CHEBI:57483"/>
        <dbReference type="ChEBI" id="CHEBI:57737"/>
        <dbReference type="ChEBI" id="CHEBI:58273"/>
        <dbReference type="ChEBI" id="CHEBI:59776"/>
        <dbReference type="EC" id="2.2.1.1"/>
    </reaction>
</comment>
<dbReference type="PANTHER" id="PTHR43522">
    <property type="entry name" value="TRANSKETOLASE"/>
    <property type="match status" value="1"/>
</dbReference>
<dbReference type="RefSeq" id="WP_163461147.1">
    <property type="nucleotide sequence ID" value="NZ_JAAAMG010000002.1"/>
</dbReference>
<dbReference type="InterPro" id="IPR009014">
    <property type="entry name" value="Transketo_C/PFOR_II"/>
</dbReference>
<evidence type="ECO:0000256" key="17">
    <source>
        <dbReference type="PIRSR" id="PIRSR605478-4"/>
    </source>
</evidence>
<feature type="binding site" evidence="16">
    <location>
        <position position="167"/>
    </location>
    <ligand>
        <name>thiamine diphosphate</name>
        <dbReference type="ChEBI" id="CHEBI:58937"/>
    </ligand>
</feature>
<evidence type="ECO:0000256" key="12">
    <source>
        <dbReference type="ARBA" id="ARBA00049473"/>
    </source>
</evidence>
<dbReference type="InterPro" id="IPR005474">
    <property type="entry name" value="Transketolase_N"/>
</dbReference>
<feature type="binding site" evidence="16">
    <location>
        <position position="443"/>
    </location>
    <ligand>
        <name>thiamine diphosphate</name>
        <dbReference type="ChEBI" id="CHEBI:58937"/>
    </ligand>
</feature>
<evidence type="ECO:0000256" key="2">
    <source>
        <dbReference type="ARBA" id="ARBA00001941"/>
    </source>
</evidence>
<dbReference type="PANTHER" id="PTHR43522:SF2">
    <property type="entry name" value="TRANSKETOLASE 1-RELATED"/>
    <property type="match status" value="1"/>
</dbReference>
<keyword evidence="11 16" id="KW-0786">Thiamine pyrophosphate</keyword>
<dbReference type="FunFam" id="3.40.50.920:FF:000003">
    <property type="entry name" value="Transketolase"/>
    <property type="match status" value="1"/>
</dbReference>
<evidence type="ECO:0000256" key="15">
    <source>
        <dbReference type="PIRSR" id="PIRSR605478-2"/>
    </source>
</evidence>
<dbReference type="Pfam" id="PF02779">
    <property type="entry name" value="Transket_pyr"/>
    <property type="match status" value="1"/>
</dbReference>
<feature type="binding site" evidence="17">
    <location>
        <position position="196"/>
    </location>
    <ligand>
        <name>Mg(2+)</name>
        <dbReference type="ChEBI" id="CHEBI:18420"/>
    </ligand>
</feature>
<dbReference type="Gene3D" id="3.40.50.920">
    <property type="match status" value="1"/>
</dbReference>
<dbReference type="GO" id="GO:0019253">
    <property type="term" value="P:reductive pentose-phosphate cycle"/>
    <property type="evidence" value="ECO:0007669"/>
    <property type="project" value="UniProtKB-KW"/>
</dbReference>
<dbReference type="FunFam" id="3.40.50.970:FF:000004">
    <property type="entry name" value="Transketolase"/>
    <property type="match status" value="1"/>
</dbReference>
<reference evidence="21 22" key="1">
    <citation type="submission" date="2020-01" db="EMBL/GenBank/DDBJ databases">
        <title>Jiella pacifica sp. nov.</title>
        <authorList>
            <person name="Xue Z."/>
            <person name="Zhu S."/>
            <person name="Chen J."/>
            <person name="Yang J."/>
        </authorList>
    </citation>
    <scope>NUCLEOTIDE SEQUENCE [LARGE SCALE GENOMIC DNA]</scope>
    <source>
        <strain evidence="21 22">40Bstr34</strain>
    </source>
</reference>
<feature type="binding site" evidence="16">
    <location>
        <position position="79"/>
    </location>
    <ligand>
        <name>thiamine diphosphate</name>
        <dbReference type="ChEBI" id="CHEBI:58937"/>
    </ligand>
</feature>
<comment type="function">
    <text evidence="19">Catalyzes the transfer of a two-carbon ketol group from a ketose donor to an aldose acceptor, via a covalent intermediate with the cofactor thiamine pyrophosphate.</text>
</comment>
<dbReference type="AlphaFoldDB" id="A0A6N9SWX4"/>
<evidence type="ECO:0000256" key="19">
    <source>
        <dbReference type="RuleBase" id="RU004996"/>
    </source>
</evidence>
<evidence type="ECO:0000256" key="10">
    <source>
        <dbReference type="ARBA" id="ARBA00022842"/>
    </source>
</evidence>
<evidence type="ECO:0000256" key="8">
    <source>
        <dbReference type="ARBA" id="ARBA00022723"/>
    </source>
</evidence>
<evidence type="ECO:0000256" key="7">
    <source>
        <dbReference type="ARBA" id="ARBA00022679"/>
    </source>
</evidence>
<evidence type="ECO:0000256" key="6">
    <source>
        <dbReference type="ARBA" id="ARBA00022567"/>
    </source>
</evidence>
<feature type="binding site" evidence="15">
    <location>
        <position position="475"/>
    </location>
    <ligand>
        <name>substrate</name>
    </ligand>
</feature>
<feature type="active site" description="Proton donor" evidence="14">
    <location>
        <position position="417"/>
    </location>
</feature>
<feature type="site" description="Important for catalytic activity" evidence="18">
    <location>
        <position position="39"/>
    </location>
</feature>
<evidence type="ECO:0000256" key="5">
    <source>
        <dbReference type="ARBA" id="ARBA00013152"/>
    </source>
</evidence>
<dbReference type="GO" id="GO:0009052">
    <property type="term" value="P:pentose-phosphate shunt, non-oxidative branch"/>
    <property type="evidence" value="ECO:0007669"/>
    <property type="project" value="UniProtKB-ARBA"/>
</dbReference>
<dbReference type="InterPro" id="IPR020826">
    <property type="entry name" value="Transketolase_BS"/>
</dbReference>
<evidence type="ECO:0000256" key="3">
    <source>
        <dbReference type="ARBA" id="ARBA00007131"/>
    </source>
</evidence>
<dbReference type="NCBIfam" id="TIGR00232">
    <property type="entry name" value="tktlase_bact"/>
    <property type="match status" value="1"/>
</dbReference>
<dbReference type="EC" id="2.2.1.1" evidence="5 13"/>
<dbReference type="SUPFAM" id="SSF52922">
    <property type="entry name" value="TK C-terminal domain-like"/>
    <property type="match status" value="1"/>
</dbReference>
<protein>
    <recommendedName>
        <fullName evidence="5 13">Transketolase</fullName>
        <ecNumber evidence="5 13">2.2.1.1</ecNumber>
    </recommendedName>
</protein>
<dbReference type="InterPro" id="IPR005475">
    <property type="entry name" value="Transketolase-like_Pyr-bd"/>
</dbReference>
<feature type="binding site" evidence="17">
    <location>
        <position position="198"/>
    </location>
    <ligand>
        <name>Mg(2+)</name>
        <dbReference type="ChEBI" id="CHEBI:18420"/>
    </ligand>
</feature>
<evidence type="ECO:0000256" key="9">
    <source>
        <dbReference type="ARBA" id="ARBA00022837"/>
    </source>
</evidence>
<proteinExistence type="inferred from homology"/>
<dbReference type="InterPro" id="IPR055152">
    <property type="entry name" value="Transketolase-like_C_2"/>
</dbReference>
<feature type="domain" description="Transketolase-like pyrimidine-binding" evidence="20">
    <location>
        <begin position="360"/>
        <end position="531"/>
    </location>
</feature>
<feature type="binding site" evidence="16">
    <location>
        <position position="270"/>
    </location>
    <ligand>
        <name>thiamine diphosphate</name>
        <dbReference type="ChEBI" id="CHEBI:58937"/>
    </ligand>
</feature>
<dbReference type="InterPro" id="IPR029061">
    <property type="entry name" value="THDP-binding"/>
</dbReference>
<keyword evidence="7 19" id="KW-0808">Transferase</keyword>
<evidence type="ECO:0000256" key="16">
    <source>
        <dbReference type="PIRSR" id="PIRSR605478-3"/>
    </source>
</evidence>
<dbReference type="EMBL" id="JAAAMG010000002">
    <property type="protein sequence ID" value="NDW03524.1"/>
    <property type="molecule type" value="Genomic_DNA"/>
</dbReference>
<dbReference type="CDD" id="cd07033">
    <property type="entry name" value="TPP_PYR_DXS_TK_like"/>
    <property type="match status" value="1"/>
</dbReference>
<keyword evidence="9 19" id="KW-0106">Calcium</keyword>
<dbReference type="InterPro" id="IPR005478">
    <property type="entry name" value="Transketolase_bac-like"/>
</dbReference>
<evidence type="ECO:0000256" key="4">
    <source>
        <dbReference type="ARBA" id="ARBA00011738"/>
    </source>
</evidence>
<dbReference type="InterPro" id="IPR049557">
    <property type="entry name" value="Transketolase_CS"/>
</dbReference>
<evidence type="ECO:0000313" key="21">
    <source>
        <dbReference type="EMBL" id="NDW03524.1"/>
    </source>
</evidence>
<evidence type="ECO:0000313" key="22">
    <source>
        <dbReference type="Proteomes" id="UP000469011"/>
    </source>
</evidence>
<gene>
    <name evidence="21" type="primary">tkt</name>
    <name evidence="21" type="ORF">GTK09_03710</name>
</gene>
<dbReference type="Gene3D" id="3.40.50.970">
    <property type="match status" value="2"/>
</dbReference>
<dbReference type="CDD" id="cd02012">
    <property type="entry name" value="TPP_TK"/>
    <property type="match status" value="1"/>
</dbReference>
<accession>A0A6N9SWX4</accession>
<dbReference type="GO" id="GO:0046872">
    <property type="term" value="F:metal ion binding"/>
    <property type="evidence" value="ECO:0007669"/>
    <property type="project" value="UniProtKB-KW"/>
</dbReference>
<evidence type="ECO:0000256" key="13">
    <source>
        <dbReference type="NCBIfam" id="TIGR00232"/>
    </source>
</evidence>
<dbReference type="PROSITE" id="PS00801">
    <property type="entry name" value="TRANSKETOLASE_1"/>
    <property type="match status" value="1"/>
</dbReference>
<comment type="cofactor">
    <cofactor evidence="16">
        <name>thiamine diphosphate</name>
        <dbReference type="ChEBI" id="CHEBI:58937"/>
    </cofactor>
    <text evidence="16">Binds 1 thiamine pyrophosphate per subunit. During the reaction, the substrate forms a covalent intermediate with the cofactor.</text>
</comment>
<keyword evidence="6" id="KW-0113">Calvin cycle</keyword>
<dbReference type="Pfam" id="PF22613">
    <property type="entry name" value="Transketolase_C_1"/>
    <property type="match status" value="1"/>
</dbReference>
<feature type="binding site" evidence="15">
    <location>
        <position position="526"/>
    </location>
    <ligand>
        <name>substrate</name>
    </ligand>
</feature>
<comment type="subunit">
    <text evidence="4 19">Homodimer.</text>
</comment>
<feature type="binding site" evidence="15">
    <location>
        <position position="390"/>
    </location>
    <ligand>
        <name>substrate</name>
    </ligand>
</feature>
<feature type="binding site" evidence="17">
    <location>
        <position position="166"/>
    </location>
    <ligand>
        <name>Mg(2+)</name>
        <dbReference type="ChEBI" id="CHEBI:18420"/>
    </ligand>
</feature>
<comment type="similarity">
    <text evidence="3 19">Belongs to the transketolase family.</text>
</comment>
<dbReference type="Proteomes" id="UP000469011">
    <property type="component" value="Unassembled WGS sequence"/>
</dbReference>
<evidence type="ECO:0000256" key="11">
    <source>
        <dbReference type="ARBA" id="ARBA00023052"/>
    </source>
</evidence>
<sequence>MSQAAENTPQEMAGVSTRDMANAIRALSMDAVQKANSGHPGMPMGMADVAAVLFSKFLRVDPSQPDWPNRDRFVLSNGHGSMLLYSVMHLLGFPEMTIEEIENFRQLGSRTAGHPEYGHAAGIEATTGPLGQGITMSVGMALAERMLAARFGEDLVDHYTYVFCGDGCLMEGISHEAIDLAGHLKLNKLIYFFDDNHISIDGDTKLATSIDQRERFEAHGWNTWAVDGHDPEAIEKVIVEARASDKPAFIACRTIIGYGAPNLQGTDKVHGNALGKDEVAATRKNIGWTSEPFVLPEPITAAWHKAAQKGREAREAWEKTRDAAPNRAAFEAQYATTLPENLAELMAKARADIVTEKPNVATRKASEMALEVINGASEFTIGGSADLTPSNNTKTKGLKDITPGDYSGRYVRYGVREHGMAAAMNGIALHGGFVPYGGTFMCFTDYARGAIRLSALMGIRVVYVMTHDSIGLGEDGPTHQPIEHLAIHRATPNLLLFRPADAVETNEAWEIAMGETKRPSVMALSRQGVPTVRSGSVSENKTRKGAYVLKDTDGPRDFTLLSTGTEVSLALEAAGKLEEKGLKVAVVSMPCWELFEEQDAAYRKSVLGNAPRIAIEAAARLGWDRWIGEDGRFIGMHGFGASAPAPEVYAKFGITADAVVAAAHEMLQQ</sequence>
<evidence type="ECO:0000259" key="20">
    <source>
        <dbReference type="SMART" id="SM00861"/>
    </source>
</evidence>
<feature type="binding site" evidence="15">
    <location>
        <position position="270"/>
    </location>
    <ligand>
        <name>substrate</name>
    </ligand>
</feature>
<comment type="cofactor">
    <cofactor evidence="17">
        <name>Mg(2+)</name>
        <dbReference type="ChEBI" id="CHEBI:18420"/>
    </cofactor>
    <text evidence="17">Binds 1 Mg(2+) ion per subunit. Can also utilize other divalent metal cations, such as Ca(2+), Mn(2+) and Co(2+).</text>
</comment>
<feature type="binding site" evidence="15">
    <location>
        <position position="39"/>
    </location>
    <ligand>
        <name>substrate</name>
    </ligand>
</feature>